<protein>
    <recommendedName>
        <fullName evidence="5">CYTH domain-containing protein</fullName>
    </recommendedName>
</protein>
<dbReference type="AlphaFoldDB" id="A0A6G1FUM8"/>
<proteinExistence type="predicted"/>
<reference evidence="4" key="2">
    <citation type="submission" date="2020-04" db="EMBL/GenBank/DDBJ databases">
        <authorList>
            <consortium name="NCBI Genome Project"/>
        </authorList>
    </citation>
    <scope>NUCLEOTIDE SEQUENCE</scope>
    <source>
        <strain evidence="4">CBS 781.70</strain>
    </source>
</reference>
<dbReference type="OrthoDB" id="3917713at2759"/>
<dbReference type="RefSeq" id="XP_033531091.1">
    <property type="nucleotide sequence ID" value="XM_033682212.1"/>
</dbReference>
<evidence type="ECO:0000313" key="3">
    <source>
        <dbReference type="Proteomes" id="UP000504638"/>
    </source>
</evidence>
<dbReference type="EMBL" id="ML975172">
    <property type="protein sequence ID" value="KAF1809460.1"/>
    <property type="molecule type" value="Genomic_DNA"/>
</dbReference>
<keyword evidence="3" id="KW-1185">Reference proteome</keyword>
<dbReference type="GeneID" id="54422782"/>
<name>A0A6G1FUM8_9PEZI</name>
<reference evidence="4" key="3">
    <citation type="submission" date="2025-04" db="UniProtKB">
        <authorList>
            <consortium name="RefSeq"/>
        </authorList>
    </citation>
    <scope>IDENTIFICATION</scope>
    <source>
        <strain evidence="4">CBS 781.70</strain>
    </source>
</reference>
<gene>
    <name evidence="2 4" type="ORF">P152DRAFT_494329</name>
</gene>
<feature type="chain" id="PRO_5044631603" description="CYTH domain-containing protein" evidence="1">
    <location>
        <begin position="20"/>
        <end position="249"/>
    </location>
</feature>
<evidence type="ECO:0000256" key="1">
    <source>
        <dbReference type="SAM" id="SignalP"/>
    </source>
</evidence>
<organism evidence="2">
    <name type="scientific">Eremomyces bilateralis CBS 781.70</name>
    <dbReference type="NCBI Taxonomy" id="1392243"/>
    <lineage>
        <taxon>Eukaryota</taxon>
        <taxon>Fungi</taxon>
        <taxon>Dikarya</taxon>
        <taxon>Ascomycota</taxon>
        <taxon>Pezizomycotina</taxon>
        <taxon>Dothideomycetes</taxon>
        <taxon>Dothideomycetes incertae sedis</taxon>
        <taxon>Eremomycetales</taxon>
        <taxon>Eremomycetaceae</taxon>
        <taxon>Eremomyces</taxon>
    </lineage>
</organism>
<evidence type="ECO:0008006" key="5">
    <source>
        <dbReference type="Google" id="ProtNLM"/>
    </source>
</evidence>
<dbReference type="Gene3D" id="2.40.320.10">
    <property type="entry name" value="Hypothetical Protein Pfu-838710-001"/>
    <property type="match status" value="1"/>
</dbReference>
<keyword evidence="1" id="KW-0732">Signal</keyword>
<feature type="signal peptide" evidence="1">
    <location>
        <begin position="1"/>
        <end position="19"/>
    </location>
</feature>
<reference evidence="2 4" key="1">
    <citation type="submission" date="2020-01" db="EMBL/GenBank/DDBJ databases">
        <authorList>
            <consortium name="DOE Joint Genome Institute"/>
            <person name="Haridas S."/>
            <person name="Albert R."/>
            <person name="Binder M."/>
            <person name="Bloem J."/>
            <person name="Labutti K."/>
            <person name="Salamov A."/>
            <person name="Andreopoulos B."/>
            <person name="Baker S.E."/>
            <person name="Barry K."/>
            <person name="Bills G."/>
            <person name="Bluhm B.H."/>
            <person name="Cannon C."/>
            <person name="Castanera R."/>
            <person name="Culley D.E."/>
            <person name="Daum C."/>
            <person name="Ezra D."/>
            <person name="Gonzalez J.B."/>
            <person name="Henrissat B."/>
            <person name="Kuo A."/>
            <person name="Liang C."/>
            <person name="Lipzen A."/>
            <person name="Lutzoni F."/>
            <person name="Magnuson J."/>
            <person name="Mondo S."/>
            <person name="Nolan M."/>
            <person name="Ohm R."/>
            <person name="Pangilinan J."/>
            <person name="Park H.-J."/>
            <person name="Ramirez L."/>
            <person name="Alfaro M."/>
            <person name="Sun H."/>
            <person name="Tritt A."/>
            <person name="Yoshinaga Y."/>
            <person name="Zwiers L.-H."/>
            <person name="Turgeon B.G."/>
            <person name="Goodwin S.B."/>
            <person name="Spatafora J.W."/>
            <person name="Crous P.W."/>
            <person name="Grigoriev I.V."/>
        </authorList>
    </citation>
    <scope>NUCLEOTIDE SEQUENCE</scope>
    <source>
        <strain evidence="2 4">CBS 781.70</strain>
    </source>
</reference>
<dbReference type="Proteomes" id="UP000504638">
    <property type="component" value="Unplaced"/>
</dbReference>
<evidence type="ECO:0000313" key="4">
    <source>
        <dbReference type="RefSeq" id="XP_033531091.1"/>
    </source>
</evidence>
<sequence>MLRVFLFLVLVTVATCTKAKESVHLQWSLCDPHPKIVLEKLGHKGSKPYKENPVTYYDTEMPRYTENGVMFRTKMSKRTMISKRQKISSVKVRFDEDETAIRDKAHCVWDQYGNSTFYTCERRSPLHRKSLWSDDQVAFVEQFQRVAWADLVPFGPYQNPKWKLRIKGFKAVFDDVKALPHHLMEIEMKVPRKEGKDAYRMITEHLQRHDVMLCDKQEARTLRLFRAMGLLVGADQTPLDESSHSSLPG</sequence>
<evidence type="ECO:0000313" key="2">
    <source>
        <dbReference type="EMBL" id="KAF1809460.1"/>
    </source>
</evidence>
<accession>A0A6G1FUM8</accession>